<dbReference type="PROSITE" id="PS51819">
    <property type="entry name" value="VOC"/>
    <property type="match status" value="1"/>
</dbReference>
<dbReference type="EMBL" id="RAPN01000001">
    <property type="protein sequence ID" value="RKD91352.1"/>
    <property type="molecule type" value="Genomic_DNA"/>
</dbReference>
<dbReference type="InterPro" id="IPR037523">
    <property type="entry name" value="VOC_core"/>
</dbReference>
<gene>
    <name evidence="2" type="ORF">BC643_1705</name>
</gene>
<dbReference type="InterPro" id="IPR004360">
    <property type="entry name" value="Glyas_Fos-R_dOase_dom"/>
</dbReference>
<dbReference type="OrthoDB" id="9785698at2"/>
<keyword evidence="2" id="KW-0456">Lyase</keyword>
<dbReference type="Pfam" id="PF00903">
    <property type="entry name" value="Glyoxalase"/>
    <property type="match status" value="1"/>
</dbReference>
<dbReference type="RefSeq" id="WP_120272661.1">
    <property type="nucleotide sequence ID" value="NZ_RAPN01000001.1"/>
</dbReference>
<dbReference type="SUPFAM" id="SSF54593">
    <property type="entry name" value="Glyoxalase/Bleomycin resistance protein/Dihydroxybiphenyl dioxygenase"/>
    <property type="match status" value="1"/>
</dbReference>
<dbReference type="AlphaFoldDB" id="A0A419W7L5"/>
<dbReference type="GO" id="GO:0051213">
    <property type="term" value="F:dioxygenase activity"/>
    <property type="evidence" value="ECO:0007669"/>
    <property type="project" value="UniProtKB-KW"/>
</dbReference>
<proteinExistence type="predicted"/>
<dbReference type="InterPro" id="IPR029068">
    <property type="entry name" value="Glyas_Bleomycin-R_OHBP_Dase"/>
</dbReference>
<protein>
    <submittedName>
        <fullName evidence="2">Catechol 2,3-dioxygenase-like lactoylglutathione lyase family enzyme</fullName>
    </submittedName>
</protein>
<dbReference type="GO" id="GO:0016829">
    <property type="term" value="F:lyase activity"/>
    <property type="evidence" value="ECO:0007669"/>
    <property type="project" value="UniProtKB-KW"/>
</dbReference>
<keyword evidence="2" id="KW-0223">Dioxygenase</keyword>
<dbReference type="PANTHER" id="PTHR35006:SF2">
    <property type="entry name" value="GLYOXALASE FAMILY PROTEIN (AFU_ORTHOLOGUE AFUA_5G14830)"/>
    <property type="match status" value="1"/>
</dbReference>
<evidence type="ECO:0000313" key="2">
    <source>
        <dbReference type="EMBL" id="RKD91352.1"/>
    </source>
</evidence>
<sequence length="143" mass="16462">MEPIIDHIQITVKDLAKAEVFYDALFPLLGFDPKRKVKAHIAEHDFDVIEYSHPKLAFAITSPRQAFKDEAVHRRKPGALHHLAFKAETRAEINQLYQALLRMQATVVTAPQLYPEYSPDYYAVFFKDPDGIKYELVCTKNES</sequence>
<dbReference type="Proteomes" id="UP000283387">
    <property type="component" value="Unassembled WGS sequence"/>
</dbReference>
<feature type="domain" description="VOC" evidence="1">
    <location>
        <begin position="4"/>
        <end position="139"/>
    </location>
</feature>
<dbReference type="Gene3D" id="3.10.180.10">
    <property type="entry name" value="2,3-Dihydroxybiphenyl 1,2-Dioxygenase, domain 1"/>
    <property type="match status" value="1"/>
</dbReference>
<evidence type="ECO:0000259" key="1">
    <source>
        <dbReference type="PROSITE" id="PS51819"/>
    </source>
</evidence>
<comment type="caution">
    <text evidence="2">The sequence shown here is derived from an EMBL/GenBank/DDBJ whole genome shotgun (WGS) entry which is preliminary data.</text>
</comment>
<dbReference type="PANTHER" id="PTHR35006">
    <property type="entry name" value="GLYOXALASE FAMILY PROTEIN (AFU_ORTHOLOGUE AFUA_5G14830)"/>
    <property type="match status" value="1"/>
</dbReference>
<keyword evidence="3" id="KW-1185">Reference proteome</keyword>
<organism evidence="2 3">
    <name type="scientific">Mangrovibacterium diazotrophicum</name>
    <dbReference type="NCBI Taxonomy" id="1261403"/>
    <lineage>
        <taxon>Bacteria</taxon>
        <taxon>Pseudomonadati</taxon>
        <taxon>Bacteroidota</taxon>
        <taxon>Bacteroidia</taxon>
        <taxon>Marinilabiliales</taxon>
        <taxon>Prolixibacteraceae</taxon>
        <taxon>Mangrovibacterium</taxon>
    </lineage>
</organism>
<accession>A0A419W7L5</accession>
<evidence type="ECO:0000313" key="3">
    <source>
        <dbReference type="Proteomes" id="UP000283387"/>
    </source>
</evidence>
<keyword evidence="2" id="KW-0560">Oxidoreductase</keyword>
<name>A0A419W7L5_9BACT</name>
<reference evidence="2 3" key="1">
    <citation type="submission" date="2018-09" db="EMBL/GenBank/DDBJ databases">
        <title>Genomic Encyclopedia of Archaeal and Bacterial Type Strains, Phase II (KMG-II): from individual species to whole genera.</title>
        <authorList>
            <person name="Goeker M."/>
        </authorList>
    </citation>
    <scope>NUCLEOTIDE SEQUENCE [LARGE SCALE GENOMIC DNA]</scope>
    <source>
        <strain evidence="2 3">DSM 27148</strain>
    </source>
</reference>